<dbReference type="RefSeq" id="WP_248591783.1">
    <property type="nucleotide sequence ID" value="NZ_BAABEB010000001.1"/>
</dbReference>
<feature type="region of interest" description="Disordered" evidence="1">
    <location>
        <begin position="133"/>
        <end position="165"/>
    </location>
</feature>
<evidence type="ECO:0000256" key="1">
    <source>
        <dbReference type="SAM" id="MobiDB-lite"/>
    </source>
</evidence>
<proteinExistence type="predicted"/>
<gene>
    <name evidence="3" type="ORF">FOF52_00095</name>
</gene>
<dbReference type="Pfam" id="PF18135">
    <property type="entry name" value="Type_ISP_C"/>
    <property type="match status" value="1"/>
</dbReference>
<evidence type="ECO:0000313" key="4">
    <source>
        <dbReference type="Proteomes" id="UP000832041"/>
    </source>
</evidence>
<feature type="domain" description="Type ISP restriction-modification enzyme LLaBIII C-terminal specificity" evidence="2">
    <location>
        <begin position="102"/>
        <end position="442"/>
    </location>
</feature>
<dbReference type="GO" id="GO:0008168">
    <property type="term" value="F:methyltransferase activity"/>
    <property type="evidence" value="ECO:0007669"/>
    <property type="project" value="UniProtKB-KW"/>
</dbReference>
<reference evidence="3 4" key="1">
    <citation type="submission" date="2020-04" db="EMBL/GenBank/DDBJ databases">
        <title>Thermobifida alba genome sequencing and assembly.</title>
        <authorList>
            <person name="Luzics S."/>
            <person name="Horvath B."/>
            <person name="Nagy I."/>
            <person name="Toth A."/>
            <person name="Nagy I."/>
            <person name="Kukolya J."/>
        </authorList>
    </citation>
    <scope>NUCLEOTIDE SEQUENCE [LARGE SCALE GENOMIC DNA]</scope>
    <source>
        <strain evidence="3 4">DSM 43795</strain>
    </source>
</reference>
<protein>
    <submittedName>
        <fullName evidence="3">DNA methyltransferase</fullName>
    </submittedName>
</protein>
<dbReference type="InterPro" id="IPR041635">
    <property type="entry name" value="Type_ISP_LLaBIII_C"/>
</dbReference>
<name>A0ABY4KVW5_THEAE</name>
<dbReference type="EMBL" id="CP051627">
    <property type="protein sequence ID" value="UPT19561.1"/>
    <property type="molecule type" value="Genomic_DNA"/>
</dbReference>
<keyword evidence="3" id="KW-0489">Methyltransferase</keyword>
<dbReference type="Proteomes" id="UP000832041">
    <property type="component" value="Chromosome"/>
</dbReference>
<sequence>MLLPQFLGASAERIPGAELELLFREFLSWRPDDGRGGDRTASVLLRRPRGGTDSEPSDRGQPRVPRPAVPPDETTGRTPGERPSARPAPKPPEWRSLPTLDDLLPWHQPGVAARRAWVCAPEERTLRRRWQRLASAPPGQRDLLLRTDEAPPRPGAPRRPADSPAISPVLHRAFDRRYLLTEEHCLDRPRPHLWQVAGPRQVYVVEQHAHPCTTGPGLLFSSLVPDADCFNGRGGRVLPLYRDPEGGVPNLTPGLLPYLADRLGLPVSPADLVAYLAAVVAHPGYSAAFRDRLAVSGVRVPLTADARLWAEAVALGREVVWLHTFGQRFTDPEAGRPPGPPVLPEGERPEVAVAVPDSPAAFPDRVRYDGDTGVGGHRLRVGGGVIARVRPEVWRYDVGGVPVVRSWFGARRRFPHGGRLSPLDRVRPDRWSPRRTGELLELLTVLTRLVRLEPRQADLLGRVRGGPLVTVADLTAAGVLPVPEGARTPPPLDGQLELPLD</sequence>
<keyword evidence="4" id="KW-1185">Reference proteome</keyword>
<feature type="region of interest" description="Disordered" evidence="1">
    <location>
        <begin position="482"/>
        <end position="501"/>
    </location>
</feature>
<accession>A0ABY4KVW5</accession>
<dbReference type="GO" id="GO:0032259">
    <property type="term" value="P:methylation"/>
    <property type="evidence" value="ECO:0007669"/>
    <property type="project" value="UniProtKB-KW"/>
</dbReference>
<feature type="compositionally biased region" description="Basic and acidic residues" evidence="1">
    <location>
        <begin position="50"/>
        <end position="61"/>
    </location>
</feature>
<keyword evidence="3" id="KW-0808">Transferase</keyword>
<evidence type="ECO:0000313" key="3">
    <source>
        <dbReference type="EMBL" id="UPT19561.1"/>
    </source>
</evidence>
<evidence type="ECO:0000259" key="2">
    <source>
        <dbReference type="Pfam" id="PF18135"/>
    </source>
</evidence>
<feature type="region of interest" description="Disordered" evidence="1">
    <location>
        <begin position="34"/>
        <end position="100"/>
    </location>
</feature>
<organism evidence="3 4">
    <name type="scientific">Thermobifida alba</name>
    <name type="common">Thermomonospora alba</name>
    <dbReference type="NCBI Taxonomy" id="53522"/>
    <lineage>
        <taxon>Bacteria</taxon>
        <taxon>Bacillati</taxon>
        <taxon>Actinomycetota</taxon>
        <taxon>Actinomycetes</taxon>
        <taxon>Streptosporangiales</taxon>
        <taxon>Nocardiopsidaceae</taxon>
        <taxon>Thermobifida</taxon>
    </lineage>
</organism>